<evidence type="ECO:0000256" key="2">
    <source>
        <dbReference type="ARBA" id="ARBA00008469"/>
    </source>
</evidence>
<evidence type="ECO:0000256" key="4">
    <source>
        <dbReference type="ARBA" id="ARBA00023015"/>
    </source>
</evidence>
<dbReference type="Pfam" id="PF00536">
    <property type="entry name" value="SAM_1"/>
    <property type="match status" value="1"/>
</dbReference>
<dbReference type="GO" id="GO:0005634">
    <property type="term" value="C:nucleus"/>
    <property type="evidence" value="ECO:0007669"/>
    <property type="project" value="UniProtKB-SubCell"/>
</dbReference>
<protein>
    <recommendedName>
        <fullName evidence="7">SAM domain-containing protein</fullName>
    </recommendedName>
</protein>
<dbReference type="Proteomes" id="UP001152759">
    <property type="component" value="Chromosome 2"/>
</dbReference>
<dbReference type="Pfam" id="PF06467">
    <property type="entry name" value="zf-FCS"/>
    <property type="match status" value="1"/>
</dbReference>
<dbReference type="SUPFAM" id="SSF47769">
    <property type="entry name" value="SAM/Pointed domain"/>
    <property type="match status" value="1"/>
</dbReference>
<proteinExistence type="inferred from homology"/>
<evidence type="ECO:0000256" key="3">
    <source>
        <dbReference type="ARBA" id="ARBA00022491"/>
    </source>
</evidence>
<dbReference type="AlphaFoldDB" id="A0A9P0A0W1"/>
<dbReference type="InterPro" id="IPR001660">
    <property type="entry name" value="SAM"/>
</dbReference>
<accession>A0A9P0A0W1</accession>
<dbReference type="GO" id="GO:0008270">
    <property type="term" value="F:zinc ion binding"/>
    <property type="evidence" value="ECO:0007669"/>
    <property type="project" value="InterPro"/>
</dbReference>
<evidence type="ECO:0000256" key="6">
    <source>
        <dbReference type="ARBA" id="ARBA00023242"/>
    </source>
</evidence>
<dbReference type="SMART" id="SM00454">
    <property type="entry name" value="SAM"/>
    <property type="match status" value="1"/>
</dbReference>
<dbReference type="CDD" id="cd09578">
    <property type="entry name" value="SAM_Scm"/>
    <property type="match status" value="1"/>
</dbReference>
<reference evidence="8" key="1">
    <citation type="submission" date="2021-12" db="EMBL/GenBank/DDBJ databases">
        <authorList>
            <person name="King R."/>
        </authorList>
    </citation>
    <scope>NUCLEOTIDE SEQUENCE</scope>
</reference>
<dbReference type="KEGG" id="btab:109035001"/>
<evidence type="ECO:0000259" key="7">
    <source>
        <dbReference type="SMART" id="SM00454"/>
    </source>
</evidence>
<evidence type="ECO:0000256" key="1">
    <source>
        <dbReference type="ARBA" id="ARBA00004123"/>
    </source>
</evidence>
<dbReference type="InterPro" id="IPR010507">
    <property type="entry name" value="Znf_MYM"/>
</dbReference>
<dbReference type="InterPro" id="IPR050548">
    <property type="entry name" value="PcG_chromatin_remod_factors"/>
</dbReference>
<evidence type="ECO:0000313" key="9">
    <source>
        <dbReference type="Proteomes" id="UP001152759"/>
    </source>
</evidence>
<keyword evidence="3" id="KW-0678">Repressor</keyword>
<dbReference type="Gene3D" id="1.10.150.50">
    <property type="entry name" value="Transcription Factor, Ets-1"/>
    <property type="match status" value="1"/>
</dbReference>
<dbReference type="PANTHER" id="PTHR12247">
    <property type="entry name" value="POLYCOMB GROUP PROTEIN"/>
    <property type="match status" value="1"/>
</dbReference>
<keyword evidence="4" id="KW-0805">Transcription regulation</keyword>
<keyword evidence="5" id="KW-0804">Transcription</keyword>
<comment type="subcellular location">
    <subcellularLocation>
        <location evidence="1">Nucleus</location>
    </subcellularLocation>
</comment>
<sequence length="229" mass="26019">MSKVSIVSQARAKKGSLIKRVVKDRPKDEVTEEPLKKKLKGRPRKIKVFCTWCREETLKLPYVFPCSDGKKEFCSESCLAEFSKATRARRNSESNGHGEENAKVNVEDVIETMKENFNHERILPPDTNAPTTEPKISNGKELATSTTQNLNDLEADPNQWSVENVIQYISSADPVLLQHADVFYKHEIDGRAFLLLNFEMCMKYMGLKLGPALKICNLISKLTKGRRFV</sequence>
<dbReference type="PANTHER" id="PTHR12247:SF132">
    <property type="entry name" value="POLYCOMB PROTEIN SCM"/>
    <property type="match status" value="1"/>
</dbReference>
<dbReference type="GO" id="GO:0042393">
    <property type="term" value="F:histone binding"/>
    <property type="evidence" value="ECO:0007669"/>
    <property type="project" value="TreeGrafter"/>
</dbReference>
<dbReference type="InterPro" id="IPR047531">
    <property type="entry name" value="SAM_Scm-like"/>
</dbReference>
<dbReference type="InterPro" id="IPR013761">
    <property type="entry name" value="SAM/pointed_sf"/>
</dbReference>
<name>A0A9P0A0W1_BEMTA</name>
<organism evidence="8 9">
    <name type="scientific">Bemisia tabaci</name>
    <name type="common">Sweetpotato whitefly</name>
    <name type="synonym">Aleurodes tabaci</name>
    <dbReference type="NCBI Taxonomy" id="7038"/>
    <lineage>
        <taxon>Eukaryota</taxon>
        <taxon>Metazoa</taxon>
        <taxon>Ecdysozoa</taxon>
        <taxon>Arthropoda</taxon>
        <taxon>Hexapoda</taxon>
        <taxon>Insecta</taxon>
        <taxon>Pterygota</taxon>
        <taxon>Neoptera</taxon>
        <taxon>Paraneoptera</taxon>
        <taxon>Hemiptera</taxon>
        <taxon>Sternorrhyncha</taxon>
        <taxon>Aleyrodoidea</taxon>
        <taxon>Aleyrodidae</taxon>
        <taxon>Aleyrodinae</taxon>
        <taxon>Bemisia</taxon>
    </lineage>
</organism>
<dbReference type="GO" id="GO:0045892">
    <property type="term" value="P:negative regulation of DNA-templated transcription"/>
    <property type="evidence" value="ECO:0007669"/>
    <property type="project" value="TreeGrafter"/>
</dbReference>
<gene>
    <name evidence="8" type="ORF">BEMITA_LOCUS3311</name>
</gene>
<keyword evidence="6" id="KW-0539">Nucleus</keyword>
<dbReference type="GO" id="GO:0003682">
    <property type="term" value="F:chromatin binding"/>
    <property type="evidence" value="ECO:0007669"/>
    <property type="project" value="TreeGrafter"/>
</dbReference>
<evidence type="ECO:0000313" key="8">
    <source>
        <dbReference type="EMBL" id="CAH0383922.1"/>
    </source>
</evidence>
<comment type="similarity">
    <text evidence="2">Belongs to the SCM family.</text>
</comment>
<keyword evidence="9" id="KW-1185">Reference proteome</keyword>
<feature type="domain" description="SAM" evidence="7">
    <location>
        <begin position="157"/>
        <end position="225"/>
    </location>
</feature>
<dbReference type="EMBL" id="OU963863">
    <property type="protein sequence ID" value="CAH0383922.1"/>
    <property type="molecule type" value="Genomic_DNA"/>
</dbReference>
<evidence type="ECO:0000256" key="5">
    <source>
        <dbReference type="ARBA" id="ARBA00023163"/>
    </source>
</evidence>